<dbReference type="NCBIfam" id="TIGR01525">
    <property type="entry name" value="ATPase-IB_hvy"/>
    <property type="match status" value="1"/>
</dbReference>
<evidence type="ECO:0000259" key="10">
    <source>
        <dbReference type="Pfam" id="PF00122"/>
    </source>
</evidence>
<dbReference type="EMBL" id="CAADJG010000002">
    <property type="protein sequence ID" value="VFS77683.1"/>
    <property type="molecule type" value="Genomic_DNA"/>
</dbReference>
<dbReference type="PANTHER" id="PTHR48085">
    <property type="entry name" value="CADMIUM/ZINC-TRANSPORTING ATPASE HMA2-RELATED"/>
    <property type="match status" value="1"/>
</dbReference>
<evidence type="ECO:0000256" key="2">
    <source>
        <dbReference type="ARBA" id="ARBA00006024"/>
    </source>
</evidence>
<name>A0A485BYQ5_RAOTE</name>
<feature type="transmembrane region" description="Helical" evidence="9">
    <location>
        <begin position="256"/>
        <end position="274"/>
    </location>
</feature>
<dbReference type="GO" id="GO:0016887">
    <property type="term" value="F:ATP hydrolysis activity"/>
    <property type="evidence" value="ECO:0007669"/>
    <property type="project" value="InterPro"/>
</dbReference>
<dbReference type="PANTHER" id="PTHR48085:SF5">
    <property type="entry name" value="CADMIUM_ZINC-TRANSPORTING ATPASE HMA4-RELATED"/>
    <property type="match status" value="1"/>
</dbReference>
<keyword evidence="4 9" id="KW-0479">Metal-binding</keyword>
<gene>
    <name evidence="11" type="primary">ziaA</name>
    <name evidence="11" type="ORF">NCTC13038_03765</name>
</gene>
<dbReference type="InterPro" id="IPR001757">
    <property type="entry name" value="P_typ_ATPase"/>
</dbReference>
<sequence>MSQSCSHGHIHFSNHLQTPAEQRRMARRLTLAMITIGLLLLSLLWRAVAPDQPAIGDILAGVAWLLVAVPVFRAGWHSLLHPDLHGVTDLLIVLAMLGAWALGDLMTAALLPVIMIFGHILEERSVMGTRQAIAGLSKLAHSRARRLRQDGSLENIGSQQLRPGDVVEVRPGDQIPADGQILSGNASLDVASITGESVPAEVCPGMSVFGGTLNLNGLLRVEITHTGEHSTLGKVLALMQDAEQAKPPITRMLERYAGHYLILVLLIAATTWFLTYDSQAMLAVLVAACPCALVLSAPATSMAGIAVAARHGILIRNAAFLEELSDVDAVIIDKTGTLTQGRLRLVDVIPATARPRESLLRLASALGAASNHPVSRAMVGTLPAPAPADDEEMTLRDVEEIQGLGVVATTAAGRALLGRKELFDRYRIAVASLPDHDGPTVGLAEGGVFLGWLLLDDTIRPEAPEAIGMLQNLGIGRFLLLTGDRLAVAQRVAQRTGINELAAEMLPAEKLQQVQRAVSEGWRPMVVGDGINDALALKAGAVGIAMGSNGADIALASADVVLTGSDLRRLPLAVRLSRRCRATLRVNVFIGLGWTILIVIAAAMGLLGAAGALVAAILHNLSTLLVLLNTGRLLQFDGRRGKDERAGSEPRG</sequence>
<dbReference type="GO" id="GO:0015086">
    <property type="term" value="F:cadmium ion transmembrane transporter activity"/>
    <property type="evidence" value="ECO:0007669"/>
    <property type="project" value="TreeGrafter"/>
</dbReference>
<dbReference type="GO" id="GO:0005524">
    <property type="term" value="F:ATP binding"/>
    <property type="evidence" value="ECO:0007669"/>
    <property type="project" value="UniProtKB-UniRule"/>
</dbReference>
<feature type="transmembrane region" description="Helical" evidence="9">
    <location>
        <begin position="29"/>
        <end position="47"/>
    </location>
</feature>
<dbReference type="PROSITE" id="PS00154">
    <property type="entry name" value="ATPASE_E1_E2"/>
    <property type="match status" value="1"/>
</dbReference>
<dbReference type="InterPro" id="IPR008250">
    <property type="entry name" value="ATPase_P-typ_transduc_dom_A_sf"/>
</dbReference>
<dbReference type="InterPro" id="IPR027256">
    <property type="entry name" value="P-typ_ATPase_IB"/>
</dbReference>
<dbReference type="InterPro" id="IPR023214">
    <property type="entry name" value="HAD_sf"/>
</dbReference>
<dbReference type="GO" id="GO:0046872">
    <property type="term" value="F:metal ion binding"/>
    <property type="evidence" value="ECO:0007669"/>
    <property type="project" value="UniProtKB-KW"/>
</dbReference>
<proteinExistence type="inferred from homology"/>
<dbReference type="AlphaFoldDB" id="A0A485BYQ5"/>
<keyword evidence="9" id="KW-0547">Nucleotide-binding</keyword>
<dbReference type="PRINTS" id="PR00119">
    <property type="entry name" value="CATATPASE"/>
</dbReference>
<feature type="transmembrane region" description="Helical" evidence="9">
    <location>
        <begin position="92"/>
        <end position="121"/>
    </location>
</feature>
<dbReference type="NCBIfam" id="TIGR01494">
    <property type="entry name" value="ATPase_P-type"/>
    <property type="match status" value="1"/>
</dbReference>
<accession>A0A485BYQ5</accession>
<dbReference type="Pfam" id="PF00702">
    <property type="entry name" value="Hydrolase"/>
    <property type="match status" value="1"/>
</dbReference>
<organism evidence="11 12">
    <name type="scientific">Raoultella terrigena</name>
    <name type="common">Klebsiella terrigena</name>
    <dbReference type="NCBI Taxonomy" id="577"/>
    <lineage>
        <taxon>Bacteria</taxon>
        <taxon>Pseudomonadati</taxon>
        <taxon>Pseudomonadota</taxon>
        <taxon>Gammaproteobacteria</taxon>
        <taxon>Enterobacterales</taxon>
        <taxon>Enterobacteriaceae</taxon>
        <taxon>Klebsiella/Raoultella group</taxon>
        <taxon>Raoultella</taxon>
    </lineage>
</organism>
<dbReference type="GO" id="GO:0016463">
    <property type="term" value="F:P-type zinc transporter activity"/>
    <property type="evidence" value="ECO:0007669"/>
    <property type="project" value="UniProtKB-EC"/>
</dbReference>
<dbReference type="Gene3D" id="3.40.50.1000">
    <property type="entry name" value="HAD superfamily/HAD-like"/>
    <property type="match status" value="1"/>
</dbReference>
<dbReference type="RefSeq" id="WP_134526901.1">
    <property type="nucleotide sequence ID" value="NZ_BJNO01000031.1"/>
</dbReference>
<keyword evidence="11" id="KW-0378">Hydrolase</keyword>
<keyword evidence="5 9" id="KW-1133">Transmembrane helix</keyword>
<dbReference type="InterPro" id="IPR023298">
    <property type="entry name" value="ATPase_P-typ_TM_dom_sf"/>
</dbReference>
<evidence type="ECO:0000313" key="11">
    <source>
        <dbReference type="EMBL" id="VFS77683.1"/>
    </source>
</evidence>
<evidence type="ECO:0000256" key="4">
    <source>
        <dbReference type="ARBA" id="ARBA00022723"/>
    </source>
</evidence>
<feature type="domain" description="P-type ATPase A" evidence="10">
    <location>
        <begin position="139"/>
        <end position="240"/>
    </location>
</feature>
<dbReference type="InterPro" id="IPR036412">
    <property type="entry name" value="HAD-like_sf"/>
</dbReference>
<dbReference type="SUPFAM" id="SSF81665">
    <property type="entry name" value="Calcium ATPase, transmembrane domain M"/>
    <property type="match status" value="1"/>
</dbReference>
<feature type="transmembrane region" description="Helical" evidence="9">
    <location>
        <begin position="54"/>
        <end position="72"/>
    </location>
</feature>
<protein>
    <recommendedName>
        <fullName evidence="7">P-type Zn(2+) transporter</fullName>
        <ecNumber evidence="7">7.2.2.12</ecNumber>
    </recommendedName>
</protein>
<keyword evidence="9" id="KW-0067">ATP-binding</keyword>
<comment type="catalytic activity">
    <reaction evidence="8">
        <text>Zn(2+)(in) + ATP + H2O = Zn(2+)(out) + ADP + phosphate + H(+)</text>
        <dbReference type="Rhea" id="RHEA:20621"/>
        <dbReference type="ChEBI" id="CHEBI:15377"/>
        <dbReference type="ChEBI" id="CHEBI:15378"/>
        <dbReference type="ChEBI" id="CHEBI:29105"/>
        <dbReference type="ChEBI" id="CHEBI:30616"/>
        <dbReference type="ChEBI" id="CHEBI:43474"/>
        <dbReference type="ChEBI" id="CHEBI:456216"/>
        <dbReference type="EC" id="7.2.2.12"/>
    </reaction>
</comment>
<feature type="transmembrane region" description="Helical" evidence="9">
    <location>
        <begin position="280"/>
        <end position="307"/>
    </location>
</feature>
<evidence type="ECO:0000256" key="6">
    <source>
        <dbReference type="ARBA" id="ARBA00023136"/>
    </source>
</evidence>
<feature type="transmembrane region" description="Helical" evidence="9">
    <location>
        <begin position="584"/>
        <end position="604"/>
    </location>
</feature>
<evidence type="ECO:0000256" key="8">
    <source>
        <dbReference type="ARBA" id="ARBA00047308"/>
    </source>
</evidence>
<reference evidence="11 12" key="1">
    <citation type="submission" date="2019-03" db="EMBL/GenBank/DDBJ databases">
        <authorList>
            <consortium name="Pathogen Informatics"/>
        </authorList>
    </citation>
    <scope>NUCLEOTIDE SEQUENCE [LARGE SCALE GENOMIC DNA]</scope>
    <source>
        <strain evidence="11 12">NCTC13038</strain>
    </source>
</reference>
<dbReference type="Gene3D" id="3.40.1110.10">
    <property type="entry name" value="Calcium-transporting ATPase, cytoplasmic domain N"/>
    <property type="match status" value="1"/>
</dbReference>
<feature type="transmembrane region" description="Helical" evidence="9">
    <location>
        <begin position="610"/>
        <end position="630"/>
    </location>
</feature>
<comment type="similarity">
    <text evidence="2 9">Belongs to the cation transport ATPase (P-type) (TC 3.A.3) family. Type IB subfamily.</text>
</comment>
<dbReference type="GO" id="GO:0005886">
    <property type="term" value="C:plasma membrane"/>
    <property type="evidence" value="ECO:0007669"/>
    <property type="project" value="UniProtKB-SubCell"/>
</dbReference>
<dbReference type="InterPro" id="IPR023299">
    <property type="entry name" value="ATPase_P-typ_cyto_dom_N"/>
</dbReference>
<dbReference type="Proteomes" id="UP000332594">
    <property type="component" value="Unassembled WGS sequence"/>
</dbReference>
<dbReference type="Gene3D" id="2.70.150.10">
    <property type="entry name" value="Calcium-transporting ATPase, cytoplasmic transduction domain A"/>
    <property type="match status" value="1"/>
</dbReference>
<evidence type="ECO:0000256" key="3">
    <source>
        <dbReference type="ARBA" id="ARBA00022692"/>
    </source>
</evidence>
<dbReference type="NCBIfam" id="TIGR01512">
    <property type="entry name" value="ATPase-IB2_Cd"/>
    <property type="match status" value="1"/>
</dbReference>
<evidence type="ECO:0000256" key="1">
    <source>
        <dbReference type="ARBA" id="ARBA00004370"/>
    </source>
</evidence>
<keyword evidence="3 9" id="KW-0812">Transmembrane</keyword>
<dbReference type="InterPro" id="IPR051014">
    <property type="entry name" value="Cation_Transport_ATPase_IB"/>
</dbReference>
<dbReference type="EC" id="7.2.2.12" evidence="7"/>
<keyword evidence="6 9" id="KW-0472">Membrane</keyword>
<dbReference type="InterPro" id="IPR059000">
    <property type="entry name" value="ATPase_P-type_domA"/>
</dbReference>
<evidence type="ECO:0000313" key="12">
    <source>
        <dbReference type="Proteomes" id="UP000332594"/>
    </source>
</evidence>
<dbReference type="SUPFAM" id="SSF81653">
    <property type="entry name" value="Calcium ATPase, transduction domain A"/>
    <property type="match status" value="1"/>
</dbReference>
<evidence type="ECO:0000256" key="5">
    <source>
        <dbReference type="ARBA" id="ARBA00022989"/>
    </source>
</evidence>
<evidence type="ECO:0000256" key="7">
    <source>
        <dbReference type="ARBA" id="ARBA00039097"/>
    </source>
</evidence>
<dbReference type="SUPFAM" id="SSF56784">
    <property type="entry name" value="HAD-like"/>
    <property type="match status" value="1"/>
</dbReference>
<dbReference type="InterPro" id="IPR018303">
    <property type="entry name" value="ATPase_P-typ_P_site"/>
</dbReference>
<evidence type="ECO:0000256" key="9">
    <source>
        <dbReference type="RuleBase" id="RU362081"/>
    </source>
</evidence>
<comment type="subcellular location">
    <subcellularLocation>
        <location evidence="9">Cell membrane</location>
    </subcellularLocation>
    <subcellularLocation>
        <location evidence="1">Membrane</location>
    </subcellularLocation>
</comment>
<dbReference type="Pfam" id="PF00122">
    <property type="entry name" value="E1-E2_ATPase"/>
    <property type="match status" value="1"/>
</dbReference>
<keyword evidence="9" id="KW-1003">Cell membrane</keyword>